<evidence type="ECO:0000313" key="3">
    <source>
        <dbReference type="Proteomes" id="UP000202182"/>
    </source>
</evidence>
<name>A0A1P8VIR7_9BETA</name>
<keyword evidence="1" id="KW-0812">Transmembrane</keyword>
<evidence type="ECO:0000256" key="1">
    <source>
        <dbReference type="SAM" id="Phobius"/>
    </source>
</evidence>
<proteinExistence type="predicted"/>
<accession>A0A1P8VIR7</accession>
<keyword evidence="3" id="KW-1185">Reference proteome</keyword>
<feature type="transmembrane region" description="Helical" evidence="1">
    <location>
        <begin position="188"/>
        <end position="212"/>
    </location>
</feature>
<reference evidence="2" key="1">
    <citation type="submission" date="2016-12" db="EMBL/GenBank/DDBJ databases">
        <title>A murine herpesvirus closely related to ubiquitous human herpesviruses causes T-cell depletion.</title>
        <authorList>
            <person name="Patel S.J."/>
            <person name="Zhao G."/>
            <person name="Penna V.R."/>
            <person name="Park E."/>
            <person name="Lauron E.J."/>
            <person name="Harvey I.B."/>
            <person name="Beatty W.L."/>
            <person name="Plougastel-Douglas B."/>
            <person name="Poursine-Laurent J."/>
            <person name="Fremont D.H."/>
            <person name="Wang D."/>
            <person name="Yokoyama W.M."/>
        </authorList>
    </citation>
    <scope>NUCLEOTIDE SEQUENCE [LARGE SCALE GENOMIC DNA]</scope>
    <source>
        <strain evidence="2">YOK1</strain>
    </source>
</reference>
<keyword evidence="1" id="KW-1133">Transmembrane helix</keyword>
<dbReference type="KEGG" id="vg:30999376"/>
<gene>
    <name evidence="2" type="primary">ORF35</name>
    <name evidence="2" type="ORF">MRV_0039</name>
</gene>
<evidence type="ECO:0000313" key="2">
    <source>
        <dbReference type="EMBL" id="APZ76250.1"/>
    </source>
</evidence>
<sequence length="232" mass="26493">MRFNFIWQIVIYIIILFDNDFLSVTGISVPTNSTIEANISVVTTNSIDYTSNFMRTTVGKNDSTNSMDSTTKNSNVSINNFTVTINASVVVKNISVRHSDNSSISYNNSTKFVTQTYINSIGVENATKKALNNTQDVNNETFTDHSNSYNSTEITTTFMDYDYSTIDEEKEIEKLEDIFNHLYSFPPYVIYVLIISIGLLALSCMFCFIYFLCIKRERAEIVVWDKKNVDFK</sequence>
<dbReference type="EMBL" id="KY355735">
    <property type="protein sequence ID" value="APZ76250.1"/>
    <property type="molecule type" value="Genomic_DNA"/>
</dbReference>
<keyword evidence="1" id="KW-0472">Membrane</keyword>
<dbReference type="Proteomes" id="UP000202182">
    <property type="component" value="Segment"/>
</dbReference>
<organism evidence="2">
    <name type="scientific">Murid betaherpesvirus 3</name>
    <dbReference type="NCBI Taxonomy" id="2560603"/>
    <lineage>
        <taxon>Viruses</taxon>
        <taxon>Duplodnaviria</taxon>
        <taxon>Heunggongvirae</taxon>
        <taxon>Peploviricota</taxon>
        <taxon>Herviviricetes</taxon>
        <taxon>Herpesvirales</taxon>
        <taxon>Orthoherpesviridae</taxon>
        <taxon>Betaherpesvirinae</taxon>
        <taxon>Roseolovirus</taxon>
        <taxon>Roseolovirus muridbeta3</taxon>
    </lineage>
</organism>
<protein>
    <submittedName>
        <fullName evidence="2">Uncharacterized protein</fullName>
    </submittedName>
</protein>